<evidence type="ECO:0000313" key="10">
    <source>
        <dbReference type="Proteomes" id="UP000501346"/>
    </source>
</evidence>
<keyword evidence="10" id="KW-1185">Reference proteome</keyword>
<dbReference type="InterPro" id="IPR024111">
    <property type="entry name" value="PEX5/PEX5L"/>
</dbReference>
<dbReference type="GO" id="GO:0016560">
    <property type="term" value="P:protein import into peroxisome matrix, docking"/>
    <property type="evidence" value="ECO:0007669"/>
    <property type="project" value="TreeGrafter"/>
</dbReference>
<feature type="compositionally biased region" description="Polar residues" evidence="8">
    <location>
        <begin position="1"/>
        <end position="12"/>
    </location>
</feature>
<dbReference type="EMBL" id="CP049010">
    <property type="protein sequence ID" value="QID87163.1"/>
    <property type="molecule type" value="Genomic_DNA"/>
</dbReference>
<dbReference type="Proteomes" id="UP000501346">
    <property type="component" value="Chromosome SeXIII-ScXIII"/>
</dbReference>
<dbReference type="Pfam" id="PF13181">
    <property type="entry name" value="TPR_8"/>
    <property type="match status" value="1"/>
</dbReference>
<dbReference type="AlphaFoldDB" id="A0A6C1EEC5"/>
<dbReference type="GO" id="GO:0005052">
    <property type="term" value="F:peroxisome matrix targeting signal-1 binding"/>
    <property type="evidence" value="ECO:0007669"/>
    <property type="project" value="TreeGrafter"/>
</dbReference>
<dbReference type="PANTHER" id="PTHR10130">
    <property type="entry name" value="PEROXISOMAL TARGETING SIGNAL 1 RECEPTOR PEX5"/>
    <property type="match status" value="1"/>
</dbReference>
<dbReference type="Gene3D" id="1.25.40.10">
    <property type="entry name" value="Tetratricopeptide repeat domain"/>
    <property type="match status" value="1"/>
</dbReference>
<dbReference type="InterPro" id="IPR019734">
    <property type="entry name" value="TPR_rpt"/>
</dbReference>
<dbReference type="OrthoDB" id="10006023at2759"/>
<evidence type="ECO:0000256" key="6">
    <source>
        <dbReference type="ARBA" id="ARBA00022803"/>
    </source>
</evidence>
<dbReference type="SMART" id="SM00028">
    <property type="entry name" value="TPR"/>
    <property type="match status" value="3"/>
</dbReference>
<reference evidence="9 10" key="1">
    <citation type="journal article" date="2019" name="BMC Genomics">
        <title>Chromosome level assembly and comparative genome analysis confirm lager-brewing yeasts originated from a single hybridization.</title>
        <authorList>
            <person name="Salazar A.N."/>
            <person name="Gorter de Vries A.R."/>
            <person name="van den Broek M."/>
            <person name="Brouwers N."/>
            <person name="de la Torre Cortes P."/>
            <person name="Kuijpers N.G.A."/>
            <person name="Daran J.G."/>
            <person name="Abeel T."/>
        </authorList>
    </citation>
    <scope>NUCLEOTIDE SEQUENCE [LARGE SCALE GENOMIC DNA]</scope>
    <source>
        <strain evidence="9 10">CBS 1483</strain>
    </source>
</reference>
<dbReference type="PANTHER" id="PTHR10130:SF0">
    <property type="entry name" value="GH08708P"/>
    <property type="match status" value="1"/>
</dbReference>
<evidence type="ECO:0000256" key="8">
    <source>
        <dbReference type="SAM" id="MobiDB-lite"/>
    </source>
</evidence>
<keyword evidence="7" id="KW-0576">Peroxisome</keyword>
<keyword evidence="9" id="KW-0675">Receptor</keyword>
<feature type="region of interest" description="Disordered" evidence="8">
    <location>
        <begin position="1"/>
        <end position="40"/>
    </location>
</feature>
<dbReference type="SUPFAM" id="SSF48452">
    <property type="entry name" value="TPR-like"/>
    <property type="match status" value="1"/>
</dbReference>
<comment type="subcellular location">
    <subcellularLocation>
        <location evidence="2">Cytoplasm</location>
    </subcellularLocation>
    <subcellularLocation>
        <location evidence="1">Peroxisome</location>
    </subcellularLocation>
</comment>
<dbReference type="GO" id="GO:0005778">
    <property type="term" value="C:peroxisomal membrane"/>
    <property type="evidence" value="ECO:0007669"/>
    <property type="project" value="TreeGrafter"/>
</dbReference>
<evidence type="ECO:0000256" key="5">
    <source>
        <dbReference type="ARBA" id="ARBA00022737"/>
    </source>
</evidence>
<organism evidence="9 10">
    <name type="scientific">Saccharomyces pastorianus</name>
    <name type="common">Lager yeast</name>
    <name type="synonym">Saccharomyces cerevisiae x Saccharomyces eubayanus</name>
    <dbReference type="NCBI Taxonomy" id="27292"/>
    <lineage>
        <taxon>Eukaryota</taxon>
        <taxon>Fungi</taxon>
        <taxon>Dikarya</taxon>
        <taxon>Ascomycota</taxon>
        <taxon>Saccharomycotina</taxon>
        <taxon>Saccharomycetes</taxon>
        <taxon>Saccharomycetales</taxon>
        <taxon>Saccharomycetaceae</taxon>
        <taxon>Saccharomyces</taxon>
    </lineage>
</organism>
<sequence length="521" mass="59280">MNEANCSVTNGNPIHRLNNELRPKRSNLSRSSGSQNNGCTTLSATTIERIFTNSQRGNIANKIDFQNASPVAQVQAEAYYGGDGGEGKLSRPENQWSKEFSCSYKNKSIDVVMPGRMKNEKYSIGFHDKVFTPYRNEAYRLNHLYPYGKTYGGCSSASNGHWETQFELIEDQLISELKIAKKVEQTPIGYDYLAEYEETIDFKYTSLPVPETYQFLNNNDYSCQPDPYKIGCILMENGSNLNEVVKAFEAAISQDPSHVNAWLKLGIVSIENENENNGELALQNCLNLDPNNTSAMESLAIHYTNQQNESEAMKLFQRWILSKFSEYLYPTVGQNNKFMDTTLGKSNLMSILESLLKMRVTKKDQRKIHSVLSVLYYSDQKIRQSLESLEFLLSEKPNDEIIWNRYGAILANTKSYHSAINAYNKSKLLRPNFTRARYNLAIAFLSNGDYIKASKTLIEIILLQSKGIENIKTKMHNKFMQNLKNALIALKKFDLLDDLVNNSDEAELLISTLKIIYNKIG</sequence>
<feature type="compositionally biased region" description="Polar residues" evidence="8">
    <location>
        <begin position="26"/>
        <end position="40"/>
    </location>
</feature>
<protein>
    <submittedName>
        <fullName evidence="9">Peroxisomal targeting signal receptor 9</fullName>
    </submittedName>
</protein>
<evidence type="ECO:0000313" key="9">
    <source>
        <dbReference type="EMBL" id="QID87163.1"/>
    </source>
</evidence>
<dbReference type="InterPro" id="IPR011990">
    <property type="entry name" value="TPR-like_helical_dom_sf"/>
</dbReference>
<evidence type="ECO:0000256" key="7">
    <source>
        <dbReference type="ARBA" id="ARBA00023140"/>
    </source>
</evidence>
<evidence type="ECO:0000256" key="4">
    <source>
        <dbReference type="ARBA" id="ARBA00022490"/>
    </source>
</evidence>
<evidence type="ECO:0000256" key="3">
    <source>
        <dbReference type="ARBA" id="ARBA00005348"/>
    </source>
</evidence>
<evidence type="ECO:0000256" key="2">
    <source>
        <dbReference type="ARBA" id="ARBA00004496"/>
    </source>
</evidence>
<proteinExistence type="inferred from homology"/>
<accession>A0A6C1EEC5</accession>
<keyword evidence="6" id="KW-0802">TPR repeat</keyword>
<evidence type="ECO:0000256" key="1">
    <source>
        <dbReference type="ARBA" id="ARBA00004275"/>
    </source>
</evidence>
<name>A0A6C1EEC5_SACPS</name>
<keyword evidence="5" id="KW-0677">Repeat</keyword>
<comment type="similarity">
    <text evidence="3">Belongs to the peroxisomal targeting signal receptor family.</text>
</comment>
<gene>
    <name evidence="9" type="primary">PEX9_2</name>
    <name evidence="9" type="ORF">GRS66_009825</name>
</gene>
<keyword evidence="4" id="KW-0963">Cytoplasm</keyword>
<dbReference type="GO" id="GO:0005829">
    <property type="term" value="C:cytosol"/>
    <property type="evidence" value="ECO:0007669"/>
    <property type="project" value="TreeGrafter"/>
</dbReference>